<dbReference type="EC" id="1.8.4.11" evidence="2"/>
<dbReference type="Gene3D" id="3.30.1060.10">
    <property type="entry name" value="Peptide methionine sulphoxide reductase MsrA"/>
    <property type="match status" value="1"/>
</dbReference>
<dbReference type="InterPro" id="IPR036509">
    <property type="entry name" value="Met_Sox_Rdtase_MsrA_sf"/>
</dbReference>
<dbReference type="FunFam" id="3.30.1060.10:FF:000004">
    <property type="entry name" value="Peptide methionine sulfoxide reductase A5"/>
    <property type="match status" value="1"/>
</dbReference>
<comment type="similarity">
    <text evidence="1">Belongs to the MsrA Met sulfoxide reductase family.</text>
</comment>
<dbReference type="Pfam" id="PF20939">
    <property type="entry name" value="MsrA_helical"/>
    <property type="match status" value="1"/>
</dbReference>
<accession>A0AAE0T5F8</accession>
<dbReference type="Proteomes" id="UP001195483">
    <property type="component" value="Unassembled WGS sequence"/>
</dbReference>
<reference evidence="7" key="1">
    <citation type="journal article" date="2021" name="Genome Biol. Evol.">
        <title>A High-Quality Reference Genome for a Parasitic Bivalve with Doubly Uniparental Inheritance (Bivalvia: Unionida).</title>
        <authorList>
            <person name="Smith C.H."/>
        </authorList>
    </citation>
    <scope>NUCLEOTIDE SEQUENCE</scope>
    <source>
        <strain evidence="7">CHS0354</strain>
    </source>
</reference>
<evidence type="ECO:0000313" key="8">
    <source>
        <dbReference type="Proteomes" id="UP001195483"/>
    </source>
</evidence>
<evidence type="ECO:0000256" key="3">
    <source>
        <dbReference type="ARBA" id="ARBA00023002"/>
    </source>
</evidence>
<dbReference type="NCBIfam" id="TIGR00401">
    <property type="entry name" value="msrA"/>
    <property type="match status" value="1"/>
</dbReference>
<feature type="domain" description="Peptide methionine sulphoxide reductase MsrA" evidence="5">
    <location>
        <begin position="71"/>
        <end position="191"/>
    </location>
</feature>
<dbReference type="InterPro" id="IPR002569">
    <property type="entry name" value="Met_Sox_Rdtase_MsrA_dom"/>
</dbReference>
<protein>
    <recommendedName>
        <fullName evidence="2">peptide-methionine (S)-S-oxide reductase</fullName>
        <ecNumber evidence="2">1.8.4.11</ecNumber>
    </recommendedName>
    <alternativeName>
        <fullName evidence="4">Peptide-methionine (S)-S-oxide reductase</fullName>
    </alternativeName>
</protein>
<evidence type="ECO:0000256" key="4">
    <source>
        <dbReference type="ARBA" id="ARBA00030643"/>
    </source>
</evidence>
<dbReference type="AlphaFoldDB" id="A0AAE0T5F8"/>
<organism evidence="7 8">
    <name type="scientific">Potamilus streckersoni</name>
    <dbReference type="NCBI Taxonomy" id="2493646"/>
    <lineage>
        <taxon>Eukaryota</taxon>
        <taxon>Metazoa</taxon>
        <taxon>Spiralia</taxon>
        <taxon>Lophotrochozoa</taxon>
        <taxon>Mollusca</taxon>
        <taxon>Bivalvia</taxon>
        <taxon>Autobranchia</taxon>
        <taxon>Heteroconchia</taxon>
        <taxon>Palaeoheterodonta</taxon>
        <taxon>Unionida</taxon>
        <taxon>Unionoidea</taxon>
        <taxon>Unionidae</taxon>
        <taxon>Ambleminae</taxon>
        <taxon>Lampsilini</taxon>
        <taxon>Potamilus</taxon>
    </lineage>
</organism>
<comment type="caution">
    <text evidence="7">The sequence shown here is derived from an EMBL/GenBank/DDBJ whole genome shotgun (WGS) entry which is preliminary data.</text>
</comment>
<evidence type="ECO:0000259" key="5">
    <source>
        <dbReference type="Pfam" id="PF01625"/>
    </source>
</evidence>
<dbReference type="PANTHER" id="PTHR43774">
    <property type="entry name" value="PEPTIDE METHIONINE SULFOXIDE REDUCTASE"/>
    <property type="match status" value="1"/>
</dbReference>
<dbReference type="InterPro" id="IPR049006">
    <property type="entry name" value="MsrA_helical"/>
</dbReference>
<sequence>MKIHNTDIVKSDLVHIDKCTGYIFWVEKSEWLHIWLGVEDRSGWMKRSEGRSGWVERSEGLNVWLGGEDWRAMHQGVISTRVGYTGGTTVNPTYRNIGDHAETVDIEFDPHRITYEDLLNLFWKSHDPTSFYRTQYMSAIFYHDEEQRVVAEKTKSEHQQGKVRPIVTKIALAGPFYEAEDYHQKYKLRQHPELLRKLALDERQLIRSKVAAKLNGYMGGSGSLEDFEKDKQELDLKHEVVKYVENQLRKTYKD</sequence>
<gene>
    <name evidence="7" type="ORF">CHS0354_042953</name>
</gene>
<dbReference type="SUPFAM" id="SSF55068">
    <property type="entry name" value="Peptide methionine sulfoxide reductase"/>
    <property type="match status" value="1"/>
</dbReference>
<dbReference type="GO" id="GO:0008113">
    <property type="term" value="F:peptide-methionine (S)-S-oxide reductase activity"/>
    <property type="evidence" value="ECO:0007669"/>
    <property type="project" value="UniProtKB-EC"/>
</dbReference>
<reference evidence="7" key="3">
    <citation type="submission" date="2023-05" db="EMBL/GenBank/DDBJ databases">
        <authorList>
            <person name="Smith C.H."/>
        </authorList>
    </citation>
    <scope>NUCLEOTIDE SEQUENCE</scope>
    <source>
        <strain evidence="7">CHS0354</strain>
        <tissue evidence="7">Mantle</tissue>
    </source>
</reference>
<feature type="domain" description="Selenoprotein methionine sulfoxide reductase A helical" evidence="6">
    <location>
        <begin position="200"/>
        <end position="239"/>
    </location>
</feature>
<evidence type="ECO:0000256" key="2">
    <source>
        <dbReference type="ARBA" id="ARBA00012502"/>
    </source>
</evidence>
<proteinExistence type="inferred from homology"/>
<evidence type="ECO:0000256" key="1">
    <source>
        <dbReference type="ARBA" id="ARBA00005591"/>
    </source>
</evidence>
<reference evidence="7" key="2">
    <citation type="journal article" date="2021" name="Genome Biol. Evol.">
        <title>Developing a high-quality reference genome for a parasitic bivalve with doubly uniparental inheritance (Bivalvia: Unionida).</title>
        <authorList>
            <person name="Smith C.H."/>
        </authorList>
    </citation>
    <scope>NUCLEOTIDE SEQUENCE</scope>
    <source>
        <strain evidence="7">CHS0354</strain>
        <tissue evidence="7">Mantle</tissue>
    </source>
</reference>
<dbReference type="PANTHER" id="PTHR43774:SF1">
    <property type="entry name" value="PEPTIDE METHIONINE SULFOXIDE REDUCTASE MSRA 2"/>
    <property type="match status" value="1"/>
</dbReference>
<dbReference type="EMBL" id="JAEAOA010002358">
    <property type="protein sequence ID" value="KAK3603941.1"/>
    <property type="molecule type" value="Genomic_DNA"/>
</dbReference>
<evidence type="ECO:0000259" key="6">
    <source>
        <dbReference type="Pfam" id="PF20939"/>
    </source>
</evidence>
<keyword evidence="8" id="KW-1185">Reference proteome</keyword>
<evidence type="ECO:0000313" key="7">
    <source>
        <dbReference type="EMBL" id="KAK3603941.1"/>
    </source>
</evidence>
<dbReference type="Pfam" id="PF01625">
    <property type="entry name" value="PMSR"/>
    <property type="match status" value="1"/>
</dbReference>
<name>A0AAE0T5F8_9BIVA</name>
<keyword evidence="3" id="KW-0560">Oxidoreductase</keyword>